<reference evidence="2" key="1">
    <citation type="submission" date="2021-01" db="EMBL/GenBank/DDBJ databases">
        <authorList>
            <person name="Corre E."/>
            <person name="Pelletier E."/>
            <person name="Niang G."/>
            <person name="Scheremetjew M."/>
            <person name="Finn R."/>
            <person name="Kale V."/>
            <person name="Holt S."/>
            <person name="Cochrane G."/>
            <person name="Meng A."/>
            <person name="Brown T."/>
            <person name="Cohen L."/>
        </authorList>
    </citation>
    <scope>NUCLEOTIDE SEQUENCE</scope>
    <source>
        <strain evidence="2">CCMP1381</strain>
    </source>
</reference>
<dbReference type="EMBL" id="HBGS01030341">
    <property type="protein sequence ID" value="CAD9428664.1"/>
    <property type="molecule type" value="Transcribed_RNA"/>
</dbReference>
<name>A0A7S2CLF5_9STRA</name>
<dbReference type="AlphaFoldDB" id="A0A7S2CLF5"/>
<proteinExistence type="predicted"/>
<evidence type="ECO:0000313" key="2">
    <source>
        <dbReference type="EMBL" id="CAD9428664.1"/>
    </source>
</evidence>
<feature type="transmembrane region" description="Helical" evidence="1">
    <location>
        <begin position="521"/>
        <end position="543"/>
    </location>
</feature>
<protein>
    <submittedName>
        <fullName evidence="2">Uncharacterized protein</fullName>
    </submittedName>
</protein>
<organism evidence="2">
    <name type="scientific">Octactis speculum</name>
    <dbReference type="NCBI Taxonomy" id="3111310"/>
    <lineage>
        <taxon>Eukaryota</taxon>
        <taxon>Sar</taxon>
        <taxon>Stramenopiles</taxon>
        <taxon>Ochrophyta</taxon>
        <taxon>Dictyochophyceae</taxon>
        <taxon>Dictyochales</taxon>
        <taxon>Dictyochaceae</taxon>
        <taxon>Octactis</taxon>
    </lineage>
</organism>
<evidence type="ECO:0000256" key="1">
    <source>
        <dbReference type="SAM" id="Phobius"/>
    </source>
</evidence>
<accession>A0A7S2CLF5</accession>
<gene>
    <name evidence="2" type="ORF">DSPE1174_LOCUS15480</name>
</gene>
<keyword evidence="1" id="KW-0472">Membrane</keyword>
<keyword evidence="1" id="KW-1133">Transmembrane helix</keyword>
<sequence>MCELEHYNCMMRQPSYSALLCYLLWSFQTFPVTSTTAEYGGCYSSTTHAITCAFNKSACGSDTWINPSDLEGYSSSCTLEDISLGSCYSSVTHTASCTYDSSMCPNVSYSYLSATTTAAYSIDCDGQDKDDDGYTAYGACKDKSTGDAVCAFTSKDCDTGEVFKDPFVTSETLGLDCSCYNVQTGACYDTTSHTSTCAFSEESCADGEVWISARDSEASYSLGCRACSLIPTASPTSTTPVTATPTGDYGVKAEYGGCYSMSTHQVTCAFNQSACGSDTWMTPDDLDGYSMSCDLVDIEVGSCYDATDTHVATCALDSSNCPNSSYYWISAGYEFSDGHTCNALKNREDGWTAYGACYDGSTAICSFGAADCGTGESFVNPWKTANALGLDCSCHYVHTGACYDVTSHTTTCTYSKESCADGETWLSARTAETYNLGCRACTRNATYSPSASPMEYITVAPTTAPTEMTCESTCSAYGTEEKIIGCGHWYTSEGSWCDYGPGQCCKSGDSERCCKPDGLKIGGLVIGIIIVLALVVGLCIVTIKSQKSKTKNAEYAEAQAVEVVRFTKEDGETELVGVSLDQ</sequence>
<keyword evidence="1" id="KW-0812">Transmembrane</keyword>